<name>A0ABY5LP53_9VIBR</name>
<evidence type="ECO:0000313" key="2">
    <source>
        <dbReference type="Proteomes" id="UP001058602"/>
    </source>
</evidence>
<accession>A0ABY5LP53</accession>
<keyword evidence="2" id="KW-1185">Reference proteome</keyword>
<dbReference type="EMBL" id="CP102097">
    <property type="protein sequence ID" value="UUM32494.1"/>
    <property type="molecule type" value="Genomic_DNA"/>
</dbReference>
<dbReference type="InterPro" id="IPR022050">
    <property type="entry name" value="T_hemolysin"/>
</dbReference>
<organism evidence="1 2">
    <name type="scientific">Vibrio japonicus</name>
    <dbReference type="NCBI Taxonomy" id="1824638"/>
    <lineage>
        <taxon>Bacteria</taxon>
        <taxon>Pseudomonadati</taxon>
        <taxon>Pseudomonadota</taxon>
        <taxon>Gammaproteobacteria</taxon>
        <taxon>Vibrionales</taxon>
        <taxon>Vibrionaceae</taxon>
        <taxon>Vibrio</taxon>
    </lineage>
</organism>
<dbReference type="RefSeq" id="WP_257086160.1">
    <property type="nucleotide sequence ID" value="NZ_CP102097.1"/>
</dbReference>
<evidence type="ECO:0000313" key="1">
    <source>
        <dbReference type="EMBL" id="UUM32494.1"/>
    </source>
</evidence>
<proteinExistence type="predicted"/>
<sequence>MRHPITTSHYKLEIVAPNHPLWPQVTQQLTKRYEQAFDAHLGTFMPEFMTLLIDGKITSLCGFRNAGDEALFLEQYLDEKAEVILSQHFQVNIERSSVIEFGQLASFAQGNSPIHFFLMAEKLVEQGYKWCIFTATDPLHALMKRLGLTPVVIADASADRVPEAEKIWGTYYQHKPRVMAGNLVQGYQLLRQIFHDSNKQEANKKVGG</sequence>
<reference evidence="1" key="1">
    <citation type="submission" date="2022-07" db="EMBL/GenBank/DDBJ databases">
        <title>Complete genome of Vibrio japonicus strain JCM 31412T and phylogenomic assessment of the Nereis clade of the genus Vibrio.</title>
        <authorList>
            <person name="Shlafstein M.D."/>
            <person name="Emsley S.A."/>
            <person name="Ushijima B."/>
            <person name="Videau P."/>
            <person name="Saw J.H."/>
        </authorList>
    </citation>
    <scope>NUCLEOTIDE SEQUENCE</scope>
    <source>
        <strain evidence="1">JCM 31412</strain>
    </source>
</reference>
<dbReference type="Pfam" id="PF12261">
    <property type="entry name" value="T_hemolysin"/>
    <property type="match status" value="1"/>
</dbReference>
<gene>
    <name evidence="1" type="ORF">NP165_19705</name>
</gene>
<dbReference type="Proteomes" id="UP001058602">
    <property type="component" value="Chromosome 2"/>
</dbReference>
<protein>
    <submittedName>
        <fullName evidence="1">Thermostable hemolysin</fullName>
    </submittedName>
</protein>